<accession>A0ABP3UBM3</accession>
<evidence type="ECO:0000313" key="4">
    <source>
        <dbReference type="Proteomes" id="UP001501758"/>
    </source>
</evidence>
<dbReference type="PANTHER" id="PTHR36453:SF1">
    <property type="entry name" value="RIGHT HANDED BETA HELIX DOMAIN-CONTAINING PROTEIN"/>
    <property type="match status" value="1"/>
</dbReference>
<evidence type="ECO:0000259" key="2">
    <source>
        <dbReference type="PROSITE" id="PS50022"/>
    </source>
</evidence>
<comment type="caution">
    <text evidence="3">The sequence shown here is derived from an EMBL/GenBank/DDBJ whole genome shotgun (WGS) entry which is preliminary data.</text>
</comment>
<evidence type="ECO:0000256" key="1">
    <source>
        <dbReference type="ARBA" id="ARBA00022729"/>
    </source>
</evidence>
<dbReference type="Pfam" id="PF00754">
    <property type="entry name" value="F5_F8_type_C"/>
    <property type="match status" value="2"/>
</dbReference>
<dbReference type="Pfam" id="PF18962">
    <property type="entry name" value="Por_Secre_tail"/>
    <property type="match status" value="1"/>
</dbReference>
<dbReference type="InterPro" id="IPR000421">
    <property type="entry name" value="FA58C"/>
</dbReference>
<dbReference type="RefSeq" id="WP_343913286.1">
    <property type="nucleotide sequence ID" value="NZ_BAAAGE010000003.1"/>
</dbReference>
<dbReference type="PROSITE" id="PS50022">
    <property type="entry name" value="FA58C_3"/>
    <property type="match status" value="1"/>
</dbReference>
<dbReference type="NCBIfam" id="TIGR04183">
    <property type="entry name" value="Por_Secre_tail"/>
    <property type="match status" value="1"/>
</dbReference>
<organism evidence="3 4">
    <name type="scientific">Aquimarina litoralis</name>
    <dbReference type="NCBI Taxonomy" id="584605"/>
    <lineage>
        <taxon>Bacteria</taxon>
        <taxon>Pseudomonadati</taxon>
        <taxon>Bacteroidota</taxon>
        <taxon>Flavobacteriia</taxon>
        <taxon>Flavobacteriales</taxon>
        <taxon>Flavobacteriaceae</taxon>
        <taxon>Aquimarina</taxon>
    </lineage>
</organism>
<dbReference type="InterPro" id="IPR008979">
    <property type="entry name" value="Galactose-bd-like_sf"/>
</dbReference>
<dbReference type="EMBL" id="BAAAGE010000003">
    <property type="protein sequence ID" value="GAA0725857.1"/>
    <property type="molecule type" value="Genomic_DNA"/>
</dbReference>
<gene>
    <name evidence="3" type="ORF">GCM10009430_32140</name>
</gene>
<keyword evidence="4" id="KW-1185">Reference proteome</keyword>
<dbReference type="InterPro" id="IPR026444">
    <property type="entry name" value="Secre_tail"/>
</dbReference>
<dbReference type="PANTHER" id="PTHR36453">
    <property type="entry name" value="SECRETED PROTEIN-RELATED"/>
    <property type="match status" value="1"/>
</dbReference>
<dbReference type="SUPFAM" id="SSF49785">
    <property type="entry name" value="Galactose-binding domain-like"/>
    <property type="match status" value="2"/>
</dbReference>
<dbReference type="InterPro" id="IPR011050">
    <property type="entry name" value="Pectin_lyase_fold/virulence"/>
</dbReference>
<proteinExistence type="predicted"/>
<dbReference type="InterPro" id="IPR012334">
    <property type="entry name" value="Pectin_lyas_fold"/>
</dbReference>
<protein>
    <recommendedName>
        <fullName evidence="2">F5/8 type C domain-containing protein</fullName>
    </recommendedName>
</protein>
<dbReference type="Gene3D" id="2.60.120.260">
    <property type="entry name" value="Galactose-binding domain-like"/>
    <property type="match status" value="2"/>
</dbReference>
<dbReference type="SUPFAM" id="SSF51126">
    <property type="entry name" value="Pectin lyase-like"/>
    <property type="match status" value="1"/>
</dbReference>
<sequence length="1017" mass="115476">MKNEPKISQICYIHKRLIIFILFAFTFLIGSAQRPYKTLYVDASQPNDSGNGLSWRTAKKTIHGVKREIRKYNRKMKGDIEVIIKGGTYYTGRNTFLFGEPDSGFNGHQIIYRNADNEKVVFSGGRRLNLRWKRYNNNFYYARKNYQSNLRTLYVNGKRSQIARTPFTAKQAKAVIKRDASGKIIAEQCFFKIPIQYLPAWSGHHPVEMMINHYWTFRHFRIRKVVRVGQEAHIYPRNPDLNFKRFNNIFLKGEFSFSFINSGNFFHQGQFYDADGDNINYSPRVNENINSAVVIAPVLEQILKLQGSKSKPVHDISFYGINFNHSNYEKINQSDIVGGQAGVLEDGVLPAAVHLENANHITFEKCVFEKLAADALSLNRNVSQCNIIGNYIGDIGGGGISIFNGTQSKGLHNSFEFEGLVHTNIIAQNLIEGIGIDYPGSVGIWMVYGSWNLIKNNTLRHLPYSGISIGWGWGQHNAAPIQGNRVASNHIHNVMGQLVDGGGIYTLDDQDDNTGNRLEIFENYIHNLHRSGLGNKRSPIVGLYLDQGSNSIAVQHNVYQAIPDNGSVPDPWFHSLVFNQSDINNLNMSIPQIIAHPNTDLIYDKENTSDPYVRNHAGRHREYHQIASPKMKKSVNVALNATVTASSSLGNNDNFNPQKGVDGNINTIWHTSNNSNGNTWYQIDLHRKYPINRVVITARQNMNQPEARSFFRVLASNDPKFRNHVVLGNVGAVPFDNKGKAYFNVNNRVFRYLRIVKRPGKPLFNFAELEVFSNIKRTNVATNARSYASSVFNNNYNFYPNRAFDDDINSIWASNGNDKSPTIGLDMYRKYPISRIELVARKDINQAISRSNFEVRASNDHSFSTYEVIGKIGNKPFPHKGKWAINVSSTKPYRLIRVVKTDGKHFNIAELNVFTDGSVNNGSSANQVRNEKTSDSYISEKEVLKIYPVPSKSFVYLDFKSNDTIRKVVLRDYLGRIVKEFPSSTNKIDISNMNQGLYFLEVFTTNGKTFKKKILKQ</sequence>
<reference evidence="4" key="1">
    <citation type="journal article" date="2019" name="Int. J. Syst. Evol. Microbiol.">
        <title>The Global Catalogue of Microorganisms (GCM) 10K type strain sequencing project: providing services to taxonomists for standard genome sequencing and annotation.</title>
        <authorList>
            <consortium name="The Broad Institute Genomics Platform"/>
            <consortium name="The Broad Institute Genome Sequencing Center for Infectious Disease"/>
            <person name="Wu L."/>
            <person name="Ma J."/>
        </authorList>
    </citation>
    <scope>NUCLEOTIDE SEQUENCE [LARGE SCALE GENOMIC DNA]</scope>
    <source>
        <strain evidence="4">JCM 15974</strain>
    </source>
</reference>
<dbReference type="Proteomes" id="UP001501758">
    <property type="component" value="Unassembled WGS sequence"/>
</dbReference>
<feature type="domain" description="F5/8 type C" evidence="2">
    <location>
        <begin position="626"/>
        <end position="774"/>
    </location>
</feature>
<evidence type="ECO:0000313" key="3">
    <source>
        <dbReference type="EMBL" id="GAA0725857.1"/>
    </source>
</evidence>
<keyword evidence="1" id="KW-0732">Signal</keyword>
<name>A0ABP3UBM3_9FLAO</name>
<dbReference type="Gene3D" id="2.160.20.10">
    <property type="entry name" value="Single-stranded right-handed beta-helix, Pectin lyase-like"/>
    <property type="match status" value="1"/>
</dbReference>